<comment type="caution">
    <text evidence="2">The sequence shown here is derived from an EMBL/GenBank/DDBJ whole genome shotgun (WGS) entry which is preliminary data.</text>
</comment>
<evidence type="ECO:0000313" key="3">
    <source>
        <dbReference type="Proteomes" id="UP001610818"/>
    </source>
</evidence>
<proteinExistence type="predicted"/>
<sequence length="91" mass="9682">MSRRRWAALWVALCAAGLAATAGLNASSKPDPPSGKPVSAECAKYIADIERKLAKAEEEGEGDGVLGFSRVRVGTEDDCGEEFRDHFGGDR</sequence>
<dbReference type="Proteomes" id="UP001610818">
    <property type="component" value="Unassembled WGS sequence"/>
</dbReference>
<dbReference type="RefSeq" id="WP_397717283.1">
    <property type="nucleotide sequence ID" value="NZ_JBIRGN010000008.1"/>
</dbReference>
<keyword evidence="3" id="KW-1185">Reference proteome</keyword>
<name>A0ABW7R0A8_9ACTN</name>
<protein>
    <recommendedName>
        <fullName evidence="4">Secreted protein</fullName>
    </recommendedName>
</protein>
<organism evidence="2 3">
    <name type="scientific">Streptomyces longisporoflavus</name>
    <dbReference type="NCBI Taxonomy" id="28044"/>
    <lineage>
        <taxon>Bacteria</taxon>
        <taxon>Bacillati</taxon>
        <taxon>Actinomycetota</taxon>
        <taxon>Actinomycetes</taxon>
        <taxon>Kitasatosporales</taxon>
        <taxon>Streptomycetaceae</taxon>
        <taxon>Streptomyces</taxon>
    </lineage>
</organism>
<evidence type="ECO:0000256" key="1">
    <source>
        <dbReference type="SAM" id="SignalP"/>
    </source>
</evidence>
<evidence type="ECO:0008006" key="4">
    <source>
        <dbReference type="Google" id="ProtNLM"/>
    </source>
</evidence>
<reference evidence="2 3" key="1">
    <citation type="submission" date="2024-10" db="EMBL/GenBank/DDBJ databases">
        <title>The Natural Products Discovery Center: Release of the First 8490 Sequenced Strains for Exploring Actinobacteria Biosynthetic Diversity.</title>
        <authorList>
            <person name="Kalkreuter E."/>
            <person name="Kautsar S.A."/>
            <person name="Yang D."/>
            <person name="Bader C.D."/>
            <person name="Teijaro C.N."/>
            <person name="Fluegel L."/>
            <person name="Davis C.M."/>
            <person name="Simpson J.R."/>
            <person name="Lauterbach L."/>
            <person name="Steele A.D."/>
            <person name="Gui C."/>
            <person name="Meng S."/>
            <person name="Li G."/>
            <person name="Viehrig K."/>
            <person name="Ye F."/>
            <person name="Su P."/>
            <person name="Kiefer A.F."/>
            <person name="Nichols A."/>
            <person name="Cepeda A.J."/>
            <person name="Yan W."/>
            <person name="Fan B."/>
            <person name="Jiang Y."/>
            <person name="Adhikari A."/>
            <person name="Zheng C.-J."/>
            <person name="Schuster L."/>
            <person name="Cowan T.M."/>
            <person name="Smanski M.J."/>
            <person name="Chevrette M.G."/>
            <person name="De Carvalho L.P.S."/>
            <person name="Shen B."/>
        </authorList>
    </citation>
    <scope>NUCLEOTIDE SEQUENCE [LARGE SCALE GENOMIC DNA]</scope>
    <source>
        <strain evidence="2 3">NPDC017990</strain>
    </source>
</reference>
<feature type="chain" id="PRO_5045341199" description="Secreted protein" evidence="1">
    <location>
        <begin position="23"/>
        <end position="91"/>
    </location>
</feature>
<feature type="signal peptide" evidence="1">
    <location>
        <begin position="1"/>
        <end position="22"/>
    </location>
</feature>
<evidence type="ECO:0000313" key="2">
    <source>
        <dbReference type="EMBL" id="MFH8550701.1"/>
    </source>
</evidence>
<dbReference type="EMBL" id="JBIRGQ010000008">
    <property type="protein sequence ID" value="MFH8550701.1"/>
    <property type="molecule type" value="Genomic_DNA"/>
</dbReference>
<keyword evidence="1" id="KW-0732">Signal</keyword>
<gene>
    <name evidence="2" type="ORF">ACH4F9_37500</name>
</gene>
<accession>A0ABW7R0A8</accession>